<dbReference type="EMBL" id="LCPF01000001">
    <property type="protein sequence ID" value="KKU91476.1"/>
    <property type="molecule type" value="Genomic_DNA"/>
</dbReference>
<organism evidence="1 2">
    <name type="scientific">Candidatus Jorgensenbacteria bacterium GW2011_GWA1_48_11</name>
    <dbReference type="NCBI Taxonomy" id="1618660"/>
    <lineage>
        <taxon>Bacteria</taxon>
        <taxon>Candidatus Joergenseniibacteriota</taxon>
    </lineage>
</organism>
<sequence length="321" mass="36696">MKSFFLKLIAFVALVLAAQVVIARYIEPDPLVSSLNGYLRDRTQILFFGDSSVLPTGGSSDNQSSIIEMFQAANPAYKLGNLAHPAYHLGIYEAVLDYISRAPSKPQAIIFPVQLRSFSPEWDMRPVNQFEKEIFLLKDRTSFISYFYTPLAILRAIDVNSVSYTEFLKTPVYYGQKQAGIVEDFEAVDKNKPATEENIRDDYVYKYMFKLDRNQRKMKSLESLLDLADKAGTKIYVYISPIDYETGTKFIGNDFVEQVAYNANLVCSVLEDKKMPCLDLTLSLTRDYFDYPAYPNEHLTAQGKRFVADRINAFFNQNPPR</sequence>
<evidence type="ECO:0000313" key="2">
    <source>
        <dbReference type="Proteomes" id="UP000034956"/>
    </source>
</evidence>
<name>A0A0G1UBD4_9BACT</name>
<reference evidence="1 2" key="1">
    <citation type="journal article" date="2015" name="Nature">
        <title>rRNA introns, odd ribosomes, and small enigmatic genomes across a large radiation of phyla.</title>
        <authorList>
            <person name="Brown C.T."/>
            <person name="Hug L.A."/>
            <person name="Thomas B.C."/>
            <person name="Sharon I."/>
            <person name="Castelle C.J."/>
            <person name="Singh A."/>
            <person name="Wilkins M.J."/>
            <person name="Williams K.H."/>
            <person name="Banfield J.F."/>
        </authorList>
    </citation>
    <scope>NUCLEOTIDE SEQUENCE [LARGE SCALE GENOMIC DNA]</scope>
</reference>
<protein>
    <recommendedName>
        <fullName evidence="3">SGNH hydrolase-type esterase domain-containing protein</fullName>
    </recommendedName>
</protein>
<dbReference type="AlphaFoldDB" id="A0A0G1UBD4"/>
<gene>
    <name evidence="1" type="ORF">UY23_C0001G0082</name>
</gene>
<evidence type="ECO:0008006" key="3">
    <source>
        <dbReference type="Google" id="ProtNLM"/>
    </source>
</evidence>
<dbReference type="Proteomes" id="UP000034956">
    <property type="component" value="Unassembled WGS sequence"/>
</dbReference>
<comment type="caution">
    <text evidence="1">The sequence shown here is derived from an EMBL/GenBank/DDBJ whole genome shotgun (WGS) entry which is preliminary data.</text>
</comment>
<evidence type="ECO:0000313" key="1">
    <source>
        <dbReference type="EMBL" id="KKU91476.1"/>
    </source>
</evidence>
<accession>A0A0G1UBD4</accession>
<proteinExistence type="predicted"/>